<dbReference type="EMBL" id="FOCV01000016">
    <property type="protein sequence ID" value="SEO39011.1"/>
    <property type="molecule type" value="Genomic_DNA"/>
</dbReference>
<keyword evidence="4" id="KW-0808">Transferase</keyword>
<dbReference type="GO" id="GO:0016020">
    <property type="term" value="C:membrane"/>
    <property type="evidence" value="ECO:0007669"/>
    <property type="project" value="TreeGrafter"/>
</dbReference>
<dbReference type="Gene3D" id="3.40.50.150">
    <property type="entry name" value="Vaccinia Virus protein VP39"/>
    <property type="match status" value="1"/>
</dbReference>
<dbReference type="InterPro" id="IPR000073">
    <property type="entry name" value="AB_hydrolase_1"/>
</dbReference>
<dbReference type="STRING" id="501024.RTCCBAU85039_3805"/>
<dbReference type="EC" id="2.1.1.163" evidence="4"/>
<dbReference type="InterPro" id="IPR013216">
    <property type="entry name" value="Methyltransf_11"/>
</dbReference>
<organism evidence="4 6">
    <name type="scientific">Rhizobium tibeticum</name>
    <dbReference type="NCBI Taxonomy" id="501024"/>
    <lineage>
        <taxon>Bacteria</taxon>
        <taxon>Pseudomonadati</taxon>
        <taxon>Pseudomonadota</taxon>
        <taxon>Alphaproteobacteria</taxon>
        <taxon>Hyphomicrobiales</taxon>
        <taxon>Rhizobiaceae</taxon>
        <taxon>Rhizobium/Agrobacterium group</taxon>
        <taxon>Rhizobium</taxon>
    </lineage>
</organism>
<keyword evidence="4" id="KW-0489">Methyltransferase</keyword>
<feature type="region of interest" description="Disordered" evidence="1">
    <location>
        <begin position="1"/>
        <end position="27"/>
    </location>
</feature>
<dbReference type="InterPro" id="IPR029063">
    <property type="entry name" value="SAM-dependent_MTases_sf"/>
</dbReference>
<dbReference type="PRINTS" id="PR00111">
    <property type="entry name" value="ABHYDROLASE"/>
</dbReference>
<dbReference type="GO" id="GO:0032259">
    <property type="term" value="P:methylation"/>
    <property type="evidence" value="ECO:0007669"/>
    <property type="project" value="UniProtKB-KW"/>
</dbReference>
<dbReference type="GO" id="GO:0008757">
    <property type="term" value="F:S-adenosylmethionine-dependent methyltransferase activity"/>
    <property type="evidence" value="ECO:0007669"/>
    <property type="project" value="InterPro"/>
</dbReference>
<evidence type="ECO:0000259" key="2">
    <source>
        <dbReference type="Pfam" id="PF00561"/>
    </source>
</evidence>
<keyword evidence="7" id="KW-1185">Reference proteome</keyword>
<dbReference type="PANTHER" id="PTHR43798">
    <property type="entry name" value="MONOACYLGLYCEROL LIPASE"/>
    <property type="match status" value="1"/>
</dbReference>
<reference evidence="6" key="2">
    <citation type="submission" date="2016-10" db="EMBL/GenBank/DDBJ databases">
        <authorList>
            <person name="Wibberg D."/>
        </authorList>
    </citation>
    <scope>NUCLEOTIDE SEQUENCE [LARGE SCALE GENOMIC DNA]</scope>
</reference>
<evidence type="ECO:0000259" key="3">
    <source>
        <dbReference type="Pfam" id="PF08241"/>
    </source>
</evidence>
<dbReference type="GO" id="GO:0043770">
    <property type="term" value="F:demethylmenaquinone methyltransferase activity"/>
    <property type="evidence" value="ECO:0007669"/>
    <property type="project" value="UniProtKB-EC"/>
</dbReference>
<dbReference type="SUPFAM" id="SSF53474">
    <property type="entry name" value="alpha/beta-Hydrolases"/>
    <property type="match status" value="1"/>
</dbReference>
<dbReference type="InterPro" id="IPR050266">
    <property type="entry name" value="AB_hydrolase_sf"/>
</dbReference>
<dbReference type="PANTHER" id="PTHR43798:SF33">
    <property type="entry name" value="HYDROLASE, PUTATIVE (AFU_ORTHOLOGUE AFUA_2G14860)-RELATED"/>
    <property type="match status" value="1"/>
</dbReference>
<sequence>MSRTDSAATPRDTPRNQQTSDGGPRGLLLAGLPVMEKRFRFAGISTTVLEGGDGPPIVLLHGPGEHALKWLRVVPELVKTYRVIAPDLPGHGTSEPITGTIDVDRVLAWLGELVDQTCATPPIVVGQIIGGAIAARFAVAHGDRLRCLVLSDALGLSSFRPAPEFGAALMAFVTESSAENHDLLWQRCAFDLDTLRDRMGESWERLRAYNLDCAQVAGLKRTQQSMMEQFGLPAIPPEELARIRVSTVLIWGRHDLATPLSVAEAARVRYGWPLHVIDHAADDPPIEQPTTFVEALRAAISAAESAAFQTQSDTRVAWNQIAPGYDRTNTETQMWLANEGLRRAGLRPGMRFIDIASGSGALSIPAARIGAQVVAIDQSPAMLRLLRARAGRDGLEIDTRVMDGHALAFDDDGFDIAGSQFGVMLFPDMPKGVREMTRVVKPGGRVLIIAYGNPHQIDFLAFLVGAVQSVRPKFDGPHMSPPPLPFQLSDPERLASELRKVGLQDVTVETITESTAFKSGAELWDWIVWSNPIVEEVLGTLELSEGERTVIRQKLDRMVRERAGDGGSAVLANPVNIGIGTK</sequence>
<dbReference type="RefSeq" id="WP_208610999.1">
    <property type="nucleotide sequence ID" value="NZ_FNXB01000019.1"/>
</dbReference>
<keyword evidence="5" id="KW-0830">Ubiquinone</keyword>
<dbReference type="SUPFAM" id="SSF53335">
    <property type="entry name" value="S-adenosyl-L-methionine-dependent methyltransferases"/>
    <property type="match status" value="1"/>
</dbReference>
<feature type="domain" description="AB hydrolase-1" evidence="2">
    <location>
        <begin position="55"/>
        <end position="170"/>
    </location>
</feature>
<gene>
    <name evidence="4" type="primary">ubiE_5</name>
    <name evidence="4" type="ORF">RTCCBAU85039_3805</name>
    <name evidence="5" type="ORF">SAMN05216228_101698</name>
</gene>
<dbReference type="EMBL" id="FNXB01000019">
    <property type="protein sequence ID" value="SEI02594.1"/>
    <property type="molecule type" value="Genomic_DNA"/>
</dbReference>
<dbReference type="AlphaFoldDB" id="A0A1H8PB33"/>
<name>A0A1H8PB33_9HYPH</name>
<evidence type="ECO:0000313" key="4">
    <source>
        <dbReference type="EMBL" id="SEI02594.1"/>
    </source>
</evidence>
<dbReference type="Proteomes" id="UP000198939">
    <property type="component" value="Unassembled WGS sequence"/>
</dbReference>
<reference evidence="4" key="3">
    <citation type="submission" date="2016-10" db="EMBL/GenBank/DDBJ databases">
        <authorList>
            <person name="de Groot N.N."/>
        </authorList>
    </citation>
    <scope>NUCLEOTIDE SEQUENCE [LARGE SCALE GENOMIC DNA]</scope>
    <source>
        <strain evidence="4">CCBAU85039</strain>
    </source>
</reference>
<dbReference type="CDD" id="cd02440">
    <property type="entry name" value="AdoMet_MTases"/>
    <property type="match status" value="1"/>
</dbReference>
<proteinExistence type="predicted"/>
<dbReference type="Gene3D" id="3.40.50.1820">
    <property type="entry name" value="alpha/beta hydrolase"/>
    <property type="match status" value="1"/>
</dbReference>
<evidence type="ECO:0000313" key="7">
    <source>
        <dbReference type="Proteomes" id="UP000198939"/>
    </source>
</evidence>
<dbReference type="Proteomes" id="UP000183063">
    <property type="component" value="Unassembled WGS sequence"/>
</dbReference>
<dbReference type="Pfam" id="PF00561">
    <property type="entry name" value="Abhydrolase_1"/>
    <property type="match status" value="1"/>
</dbReference>
<evidence type="ECO:0000313" key="5">
    <source>
        <dbReference type="EMBL" id="SEO39011.1"/>
    </source>
</evidence>
<reference evidence="5 7" key="1">
    <citation type="submission" date="2016-10" db="EMBL/GenBank/DDBJ databases">
        <authorList>
            <person name="Varghese N."/>
            <person name="Submissions S."/>
        </authorList>
    </citation>
    <scope>NUCLEOTIDE SEQUENCE [LARGE SCALE GENOMIC DNA]</scope>
    <source>
        <strain evidence="5 7">CGMCC 1.7071</strain>
    </source>
</reference>
<dbReference type="Pfam" id="PF08241">
    <property type="entry name" value="Methyltransf_11"/>
    <property type="match status" value="1"/>
</dbReference>
<protein>
    <submittedName>
        <fullName evidence="4">Demethylmenaquinone methyltransferase</fullName>
        <ecNumber evidence="4">2.1.1.163</ecNumber>
    </submittedName>
    <submittedName>
        <fullName evidence="5">Ubiquinone/menaquinone biosynthesis C-methylase UbiE</fullName>
    </submittedName>
</protein>
<feature type="domain" description="Methyltransferase type 11" evidence="3">
    <location>
        <begin position="354"/>
        <end position="448"/>
    </location>
</feature>
<evidence type="ECO:0000256" key="1">
    <source>
        <dbReference type="SAM" id="MobiDB-lite"/>
    </source>
</evidence>
<evidence type="ECO:0000313" key="6">
    <source>
        <dbReference type="Proteomes" id="UP000183063"/>
    </source>
</evidence>
<accession>A0A1H8PB33</accession>
<dbReference type="InterPro" id="IPR029058">
    <property type="entry name" value="AB_hydrolase_fold"/>
</dbReference>